<dbReference type="Proteomes" id="UP001059844">
    <property type="component" value="Chromosome"/>
</dbReference>
<dbReference type="Pfam" id="PF12796">
    <property type="entry name" value="Ank_2"/>
    <property type="match status" value="1"/>
</dbReference>
<keyword evidence="1" id="KW-0677">Repeat</keyword>
<evidence type="ECO:0000256" key="1">
    <source>
        <dbReference type="ARBA" id="ARBA00022737"/>
    </source>
</evidence>
<dbReference type="InterPro" id="IPR036770">
    <property type="entry name" value="Ankyrin_rpt-contain_sf"/>
</dbReference>
<evidence type="ECO:0000313" key="4">
    <source>
        <dbReference type="EMBL" id="UUC44092.1"/>
    </source>
</evidence>
<dbReference type="SUPFAM" id="SSF48403">
    <property type="entry name" value="Ankyrin repeat"/>
    <property type="match status" value="1"/>
</dbReference>
<feature type="repeat" description="ANK" evidence="3">
    <location>
        <begin position="571"/>
        <end position="603"/>
    </location>
</feature>
<organism evidence="4 5">
    <name type="scientific">Flavobacterium cerinum</name>
    <dbReference type="NCBI Taxonomy" id="2502784"/>
    <lineage>
        <taxon>Bacteria</taxon>
        <taxon>Pseudomonadati</taxon>
        <taxon>Bacteroidota</taxon>
        <taxon>Flavobacteriia</taxon>
        <taxon>Flavobacteriales</taxon>
        <taxon>Flavobacteriaceae</taxon>
        <taxon>Flavobacterium</taxon>
    </lineage>
</organism>
<name>A0ABY5IPH4_9FLAO</name>
<dbReference type="Gene3D" id="1.25.40.20">
    <property type="entry name" value="Ankyrin repeat-containing domain"/>
    <property type="match status" value="2"/>
</dbReference>
<feature type="repeat" description="ANK" evidence="3">
    <location>
        <begin position="124"/>
        <end position="158"/>
    </location>
</feature>
<reference evidence="4" key="1">
    <citation type="submission" date="2022-07" db="EMBL/GenBank/DDBJ databases">
        <title>Isolation, identification, and degradation of a PFOSA degrading strain from sewage treatment plant.</title>
        <authorList>
            <person name="Zhang L."/>
            <person name="Huo Y."/>
        </authorList>
    </citation>
    <scope>NUCLEOTIDE SEQUENCE</scope>
    <source>
        <strain evidence="4">C1</strain>
    </source>
</reference>
<feature type="repeat" description="ANK" evidence="3">
    <location>
        <begin position="604"/>
        <end position="638"/>
    </location>
</feature>
<dbReference type="InterPro" id="IPR002110">
    <property type="entry name" value="Ankyrin_rpt"/>
</dbReference>
<evidence type="ECO:0000256" key="3">
    <source>
        <dbReference type="PROSITE-ProRule" id="PRU00023"/>
    </source>
</evidence>
<protein>
    <submittedName>
        <fullName evidence="4">Ankyrin repeat domain-containing protein</fullName>
    </submittedName>
</protein>
<accession>A0ABY5IPH4</accession>
<keyword evidence="5" id="KW-1185">Reference proteome</keyword>
<evidence type="ECO:0000256" key="2">
    <source>
        <dbReference type="ARBA" id="ARBA00023043"/>
    </source>
</evidence>
<keyword evidence="2 3" id="KW-0040">ANK repeat</keyword>
<evidence type="ECO:0000313" key="5">
    <source>
        <dbReference type="Proteomes" id="UP001059844"/>
    </source>
</evidence>
<dbReference type="PROSITE" id="PS50088">
    <property type="entry name" value="ANK_REPEAT"/>
    <property type="match status" value="3"/>
</dbReference>
<proteinExistence type="predicted"/>
<dbReference type="RefSeq" id="WP_256549762.1">
    <property type="nucleotide sequence ID" value="NZ_CP101751.1"/>
</dbReference>
<dbReference type="EMBL" id="CP101751">
    <property type="protein sequence ID" value="UUC44092.1"/>
    <property type="molecule type" value="Genomic_DNA"/>
</dbReference>
<dbReference type="InterPro" id="IPR050745">
    <property type="entry name" value="Multifunctional_regulatory"/>
</dbReference>
<sequence>MEKMTLENATSILKKHNLEPDGKHLFDAFGNMELLEALLVAGADANYVEAQFNVPVLSLAYSRQEYTNFRLLLDYGANPDVPSSVFTNREPIIFEIASPQTGVDGFLYLMIKAGIDLNQMHPESGYTLLQHAASRYYVSLENLEHLIEKGADPNLPNRDGQTLYDLIDSEKIKLDKPVLLALKKHQTGYVERPIAFQIVAPPQKPEWDTYFSCPRGSFRVVKVLDKTNDTLTVRMYRTERHDIDFPRTHTDSLSIIFALLEHSKTPSEWKDAVSVFHFTGNHAALARYYIQSHIVSDFNLTMNAEIWEEKNYKPFDDMAEETREKLQQATMTITVTEPEMLKTIEVGSWAKIPGFNVAPLWYLENKTTSQYYFFYISGGGRWIAKEGEIGTEAKGKVIGGIASGGYYKEEYIRAEAFVSKKFEEGFELIYKNFDTAYNLEEGIEEAAREAKINENKNQDYSEAAFEALKEKDVEKLAEILKTGVHPDTLKDNYGNSMLEATGGAYYPEAFHLEMLKLLLDYGADPNHELYQHEPLLQKVCRHAKNELADEMVRALLDAGADISTVGSKMYQFTSNLQAACQGGMLWYIEYLLEKGADVHYKDENGLSALNYAVRAERNVVETIDLLLKNGADKNDLNMFCYSKNVFEYAETPEVVYKLVDLGFDINMPTYNSDYPAILTMAKRGSVTMFDTFLKLGGMDEMHRVLNCLYEPLDRNSKSTIEEQIEKIRLIQKLGYSLLSYTNLNPIERLVEKNLKKRKKITKWEEKALLDLWEMDCAPRRLHELNKLYEYVTKVDCKPMIEKCGNYITEIQTALN</sequence>
<gene>
    <name evidence="4" type="ORF">NOX80_10655</name>
</gene>
<dbReference type="PANTHER" id="PTHR24189">
    <property type="entry name" value="MYOTROPHIN"/>
    <property type="match status" value="1"/>
</dbReference>
<dbReference type="SMART" id="SM00248">
    <property type="entry name" value="ANK"/>
    <property type="match status" value="6"/>
</dbReference>